<evidence type="ECO:0000256" key="1">
    <source>
        <dbReference type="SAM" id="MobiDB-lite"/>
    </source>
</evidence>
<accession>A0A1J9RZN3</accession>
<dbReference type="InterPro" id="IPR013536">
    <property type="entry name" value="WLM_dom"/>
</dbReference>
<evidence type="ECO:0000313" key="3">
    <source>
        <dbReference type="EMBL" id="OJD32909.1"/>
    </source>
</evidence>
<dbReference type="GeneID" id="31015093"/>
<proteinExistence type="predicted"/>
<dbReference type="AlphaFoldDB" id="A0A1J9RZN3"/>
<gene>
    <name evidence="3" type="ORF">BKCO1_3500082</name>
</gene>
<dbReference type="Pfam" id="PF08325">
    <property type="entry name" value="WLM"/>
    <property type="match status" value="1"/>
</dbReference>
<dbReference type="Proteomes" id="UP000183809">
    <property type="component" value="Unassembled WGS sequence"/>
</dbReference>
<feature type="compositionally biased region" description="Polar residues" evidence="1">
    <location>
        <begin position="274"/>
        <end position="291"/>
    </location>
</feature>
<dbReference type="PANTHER" id="PTHR46622">
    <property type="entry name" value="DNA-DEPENDENT METALLOPROTEASE WSS1"/>
    <property type="match status" value="1"/>
</dbReference>
<dbReference type="InterPro" id="IPR053000">
    <property type="entry name" value="WSS1-like_metalloprotease"/>
</dbReference>
<dbReference type="GO" id="GO:0008237">
    <property type="term" value="F:metallopeptidase activity"/>
    <property type="evidence" value="ECO:0007669"/>
    <property type="project" value="TreeGrafter"/>
</dbReference>
<keyword evidence="4" id="KW-1185">Reference proteome</keyword>
<dbReference type="GO" id="GO:0005634">
    <property type="term" value="C:nucleus"/>
    <property type="evidence" value="ECO:0007669"/>
    <property type="project" value="TreeGrafter"/>
</dbReference>
<dbReference type="EMBL" id="MNUE01000035">
    <property type="protein sequence ID" value="OJD32909.1"/>
    <property type="molecule type" value="Genomic_DNA"/>
</dbReference>
<comment type="caution">
    <text evidence="3">The sequence shown here is derived from an EMBL/GenBank/DDBJ whole genome shotgun (WGS) entry which is preliminary data.</text>
</comment>
<protein>
    <submittedName>
        <fullName evidence="3">Zinc metallopeptidase</fullName>
    </submittedName>
</protein>
<evidence type="ECO:0000313" key="4">
    <source>
        <dbReference type="Proteomes" id="UP000183809"/>
    </source>
</evidence>
<feature type="compositionally biased region" description="Basic and acidic residues" evidence="1">
    <location>
        <begin position="371"/>
        <end position="381"/>
    </location>
</feature>
<dbReference type="GO" id="GO:0006281">
    <property type="term" value="P:DNA repair"/>
    <property type="evidence" value="ECO:0007669"/>
    <property type="project" value="TreeGrafter"/>
</dbReference>
<feature type="region of interest" description="Disordered" evidence="1">
    <location>
        <begin position="156"/>
        <end position="184"/>
    </location>
</feature>
<name>A0A1J9RZN3_9PEZI</name>
<dbReference type="RefSeq" id="XP_020129169.1">
    <property type="nucleotide sequence ID" value="XM_020274832.1"/>
</dbReference>
<feature type="domain" description="WLM" evidence="2">
    <location>
        <begin position="1"/>
        <end position="197"/>
    </location>
</feature>
<organism evidence="3 4">
    <name type="scientific">Diplodia corticola</name>
    <dbReference type="NCBI Taxonomy" id="236234"/>
    <lineage>
        <taxon>Eukaryota</taxon>
        <taxon>Fungi</taxon>
        <taxon>Dikarya</taxon>
        <taxon>Ascomycota</taxon>
        <taxon>Pezizomycotina</taxon>
        <taxon>Dothideomycetes</taxon>
        <taxon>Dothideomycetes incertae sedis</taxon>
        <taxon>Botryosphaeriales</taxon>
        <taxon>Botryosphaeriaceae</taxon>
        <taxon>Diplodia</taxon>
    </lineage>
</organism>
<dbReference type="OrthoDB" id="261960at2759"/>
<feature type="region of interest" description="Disordered" evidence="1">
    <location>
        <begin position="273"/>
        <end position="381"/>
    </location>
</feature>
<dbReference type="STRING" id="236234.A0A1J9RZN3"/>
<dbReference type="PANTHER" id="PTHR46622:SF1">
    <property type="entry name" value="DNA-DEPENDENT METALLOPROTEASE WSS1"/>
    <property type="match status" value="1"/>
</dbReference>
<dbReference type="PROSITE" id="PS51397">
    <property type="entry name" value="WLM"/>
    <property type="match status" value="1"/>
</dbReference>
<feature type="compositionally biased region" description="Low complexity" evidence="1">
    <location>
        <begin position="360"/>
        <end position="370"/>
    </location>
</feature>
<reference evidence="3 4" key="1">
    <citation type="submission" date="2016-10" db="EMBL/GenBank/DDBJ databases">
        <title>Proteomics and genomics reveal pathogen-plant mechanisms compatible with a hemibiotrophic lifestyle of Diplodia corticola.</title>
        <authorList>
            <person name="Fernandes I."/>
            <person name="De Jonge R."/>
            <person name="Van De Peer Y."/>
            <person name="Devreese B."/>
            <person name="Alves A."/>
            <person name="Esteves A.C."/>
        </authorList>
    </citation>
    <scope>NUCLEOTIDE SEQUENCE [LARGE SCALE GENOMIC DNA]</scope>
    <source>
        <strain evidence="3 4">CBS 112549</strain>
    </source>
</reference>
<sequence>MSRRAIDPHFGSYVHLRDVPRQTTALLLLKKLASVVTPIMRKRDWKVGELAEFLPPQLNLLGLNVNCGQKIFIRLRYGHDPKQFIAYDTVVDTLLHELAHISCGPHDARFYKLWDELREEYYALKRQGYTGDGFLSVGHRVGGKAVPLSEVRRQARVSAEKRKTLSAGSGQKLGGSRVPRGSDMRSVMADAAERRKKITQGCGSGDHAMEQKVEEEARRLGFRTKAEMDDADRLATAIAMMEGDRDAHRQEMQALGASQEGLTWSPERGLEMATPQQSTGVQNGNATSATSIKPVPTPTHPAASSSSASAPRSGRPASRLVTEDASRTLNGSRPEVIDLTGDSAKRDTTAHDSTWTCEISASDHASGSSSLEDRKGSRLWE</sequence>
<evidence type="ECO:0000259" key="2">
    <source>
        <dbReference type="PROSITE" id="PS51397"/>
    </source>
</evidence>
<feature type="compositionally biased region" description="Low complexity" evidence="1">
    <location>
        <begin position="301"/>
        <end position="319"/>
    </location>
</feature>